<evidence type="ECO:0000256" key="3">
    <source>
        <dbReference type="ARBA" id="ARBA00022553"/>
    </source>
</evidence>
<keyword evidence="3" id="KW-0597">Phosphoprotein</keyword>
<evidence type="ECO:0000256" key="2">
    <source>
        <dbReference type="ARBA" id="ARBA00012438"/>
    </source>
</evidence>
<comment type="catalytic activity">
    <reaction evidence="1">
        <text>ATP + protein L-histidine = ADP + protein N-phospho-L-histidine.</text>
        <dbReference type="EC" id="2.7.13.3"/>
    </reaction>
</comment>
<dbReference type="InterPro" id="IPR003594">
    <property type="entry name" value="HATPase_dom"/>
</dbReference>
<organism evidence="11 12">
    <name type="scientific">Mangrovivirga cuniculi</name>
    <dbReference type="NCBI Taxonomy" id="2715131"/>
    <lineage>
        <taxon>Bacteria</taxon>
        <taxon>Pseudomonadati</taxon>
        <taxon>Bacteroidota</taxon>
        <taxon>Cytophagia</taxon>
        <taxon>Cytophagales</taxon>
        <taxon>Mangrovivirgaceae</taxon>
        <taxon>Mangrovivirga</taxon>
    </lineage>
</organism>
<gene>
    <name evidence="11" type="ORF">DCC35_02625</name>
</gene>
<dbReference type="PANTHER" id="PTHR24421">
    <property type="entry name" value="NITRATE/NITRITE SENSOR PROTEIN NARX-RELATED"/>
    <property type="match status" value="1"/>
</dbReference>
<protein>
    <recommendedName>
        <fullName evidence="2">histidine kinase</fullName>
        <ecNumber evidence="2">2.7.13.3</ecNumber>
    </recommendedName>
</protein>
<dbReference type="AlphaFoldDB" id="A0A4D7JQE4"/>
<dbReference type="RefSeq" id="WP_137089323.1">
    <property type="nucleotide sequence ID" value="NZ_CP028923.1"/>
</dbReference>
<keyword evidence="4" id="KW-0808">Transferase</keyword>
<dbReference type="SMART" id="SM00387">
    <property type="entry name" value="HATPase_c"/>
    <property type="match status" value="1"/>
</dbReference>
<feature type="transmembrane region" description="Helical" evidence="9">
    <location>
        <begin position="12"/>
        <end position="34"/>
    </location>
</feature>
<dbReference type="Gene3D" id="1.20.5.1930">
    <property type="match status" value="1"/>
</dbReference>
<keyword evidence="5" id="KW-0547">Nucleotide-binding</keyword>
<evidence type="ECO:0000256" key="4">
    <source>
        <dbReference type="ARBA" id="ARBA00022679"/>
    </source>
</evidence>
<keyword evidence="9" id="KW-0472">Membrane</keyword>
<dbReference type="Proteomes" id="UP000298616">
    <property type="component" value="Chromosome"/>
</dbReference>
<dbReference type="InterPro" id="IPR050482">
    <property type="entry name" value="Sensor_HK_TwoCompSys"/>
</dbReference>
<evidence type="ECO:0000259" key="10">
    <source>
        <dbReference type="PROSITE" id="PS50109"/>
    </source>
</evidence>
<dbReference type="InterPro" id="IPR011712">
    <property type="entry name" value="Sig_transdc_His_kin_sub3_dim/P"/>
</dbReference>
<keyword evidence="8" id="KW-0902">Two-component regulatory system</keyword>
<evidence type="ECO:0000256" key="8">
    <source>
        <dbReference type="ARBA" id="ARBA00023012"/>
    </source>
</evidence>
<dbReference type="GO" id="GO:0046983">
    <property type="term" value="F:protein dimerization activity"/>
    <property type="evidence" value="ECO:0007669"/>
    <property type="project" value="InterPro"/>
</dbReference>
<dbReference type="GO" id="GO:0016020">
    <property type="term" value="C:membrane"/>
    <property type="evidence" value="ECO:0007669"/>
    <property type="project" value="InterPro"/>
</dbReference>
<proteinExistence type="predicted"/>
<evidence type="ECO:0000313" key="11">
    <source>
        <dbReference type="EMBL" id="QCK13726.1"/>
    </source>
</evidence>
<dbReference type="Gene3D" id="3.30.565.10">
    <property type="entry name" value="Histidine kinase-like ATPase, C-terminal domain"/>
    <property type="match status" value="1"/>
</dbReference>
<evidence type="ECO:0000256" key="7">
    <source>
        <dbReference type="ARBA" id="ARBA00022840"/>
    </source>
</evidence>
<dbReference type="OrthoDB" id="9760839at2"/>
<sequence length="267" mass="30608">MWELEENNLILVITASTAMFLLLVIALVVFVVFYQRKMYKQQLLLQEKENKYQKELMYSFVNGQEEERKRLAADLHDDIGAMLSTIKMNLNIASLQRDKEDQGELLKETRSFLDQTIQSVRRVSKNLLPVALEKHGLDTAIRELCERLSASGEIYVSYDFRVSENFPEKDNINIFRIIQELVNNALKHADAQNITIEIIDNEKEFILCVSDDGKGFDPAHVDNPLNIEKGIGLANIEGRIKLLNGDWDIQSEENIGTKVKINIPKAQ</sequence>
<dbReference type="GO" id="GO:0005524">
    <property type="term" value="F:ATP binding"/>
    <property type="evidence" value="ECO:0007669"/>
    <property type="project" value="UniProtKB-KW"/>
</dbReference>
<dbReference type="KEGG" id="fpf:DCC35_02625"/>
<keyword evidence="7" id="KW-0067">ATP-binding</keyword>
<dbReference type="EMBL" id="CP028923">
    <property type="protein sequence ID" value="QCK13726.1"/>
    <property type="molecule type" value="Genomic_DNA"/>
</dbReference>
<keyword evidence="12" id="KW-1185">Reference proteome</keyword>
<keyword evidence="9" id="KW-0812">Transmembrane</keyword>
<feature type="domain" description="Histidine kinase" evidence="10">
    <location>
        <begin position="74"/>
        <end position="267"/>
    </location>
</feature>
<dbReference type="EC" id="2.7.13.3" evidence="2"/>
<dbReference type="GO" id="GO:0000155">
    <property type="term" value="F:phosphorelay sensor kinase activity"/>
    <property type="evidence" value="ECO:0007669"/>
    <property type="project" value="InterPro"/>
</dbReference>
<evidence type="ECO:0000256" key="5">
    <source>
        <dbReference type="ARBA" id="ARBA00022741"/>
    </source>
</evidence>
<dbReference type="InterPro" id="IPR005467">
    <property type="entry name" value="His_kinase_dom"/>
</dbReference>
<evidence type="ECO:0000256" key="9">
    <source>
        <dbReference type="SAM" id="Phobius"/>
    </source>
</evidence>
<evidence type="ECO:0000256" key="1">
    <source>
        <dbReference type="ARBA" id="ARBA00000085"/>
    </source>
</evidence>
<reference evidence="11 12" key="1">
    <citation type="submission" date="2018-04" db="EMBL/GenBank/DDBJ databases">
        <title>Complete genome uncultured novel isolate.</title>
        <authorList>
            <person name="Merlino G."/>
        </authorList>
    </citation>
    <scope>NUCLEOTIDE SEQUENCE [LARGE SCALE GENOMIC DNA]</scope>
    <source>
        <strain evidence="12">R1DC9</strain>
    </source>
</reference>
<dbReference type="CDD" id="cd16917">
    <property type="entry name" value="HATPase_UhpB-NarQ-NarX-like"/>
    <property type="match status" value="1"/>
</dbReference>
<dbReference type="Pfam" id="PF02518">
    <property type="entry name" value="HATPase_c"/>
    <property type="match status" value="1"/>
</dbReference>
<keyword evidence="6 11" id="KW-0418">Kinase</keyword>
<dbReference type="SUPFAM" id="SSF55874">
    <property type="entry name" value="ATPase domain of HSP90 chaperone/DNA topoisomerase II/histidine kinase"/>
    <property type="match status" value="1"/>
</dbReference>
<name>A0A4D7JQE4_9BACT</name>
<evidence type="ECO:0000313" key="12">
    <source>
        <dbReference type="Proteomes" id="UP000298616"/>
    </source>
</evidence>
<dbReference type="Pfam" id="PF07730">
    <property type="entry name" value="HisKA_3"/>
    <property type="match status" value="1"/>
</dbReference>
<dbReference type="PROSITE" id="PS50109">
    <property type="entry name" value="HIS_KIN"/>
    <property type="match status" value="1"/>
</dbReference>
<accession>A0A4D7JQE4</accession>
<dbReference type="InterPro" id="IPR036890">
    <property type="entry name" value="HATPase_C_sf"/>
</dbReference>
<keyword evidence="9" id="KW-1133">Transmembrane helix</keyword>
<dbReference type="PANTHER" id="PTHR24421:SF10">
    <property type="entry name" value="NITRATE_NITRITE SENSOR PROTEIN NARQ"/>
    <property type="match status" value="1"/>
</dbReference>
<evidence type="ECO:0000256" key="6">
    <source>
        <dbReference type="ARBA" id="ARBA00022777"/>
    </source>
</evidence>